<feature type="domain" description="Calcineurin-like phosphoesterase" evidence="1">
    <location>
        <begin position="27"/>
        <end position="119"/>
    </location>
</feature>
<dbReference type="PANTHER" id="PTHR39323">
    <property type="entry name" value="BLR1149 PROTEIN"/>
    <property type="match status" value="1"/>
</dbReference>
<name>A0A1I3Z5V2_9PROT</name>
<dbReference type="GO" id="GO:0016787">
    <property type="term" value="F:hydrolase activity"/>
    <property type="evidence" value="ECO:0007669"/>
    <property type="project" value="InterPro"/>
</dbReference>
<evidence type="ECO:0000259" key="1">
    <source>
        <dbReference type="Pfam" id="PF00149"/>
    </source>
</evidence>
<dbReference type="NCBIfam" id="TIGR04123">
    <property type="entry name" value="P_estr_lig_assc"/>
    <property type="match status" value="1"/>
</dbReference>
<dbReference type="RefSeq" id="WP_092958104.1">
    <property type="nucleotide sequence ID" value="NZ_FOSQ01000002.1"/>
</dbReference>
<accession>A0A1I3Z5V2</accession>
<dbReference type="OrthoDB" id="9795838at2"/>
<evidence type="ECO:0000313" key="3">
    <source>
        <dbReference type="Proteomes" id="UP000199473"/>
    </source>
</evidence>
<dbReference type="Gene3D" id="3.60.21.10">
    <property type="match status" value="1"/>
</dbReference>
<dbReference type="PIRSF" id="PIRSF000887">
    <property type="entry name" value="Pesterase_MJ0037"/>
    <property type="match status" value="1"/>
</dbReference>
<dbReference type="InterPro" id="IPR029052">
    <property type="entry name" value="Metallo-depent_PP-like"/>
</dbReference>
<dbReference type="PANTHER" id="PTHR39323:SF1">
    <property type="entry name" value="BLR1149 PROTEIN"/>
    <property type="match status" value="1"/>
</dbReference>
<dbReference type="InterPro" id="IPR024173">
    <property type="entry name" value="Pesterase_MJ0037-like"/>
</dbReference>
<dbReference type="AlphaFoldDB" id="A0A1I3Z5V2"/>
<dbReference type="InterPro" id="IPR004843">
    <property type="entry name" value="Calcineurin-like_PHP"/>
</dbReference>
<evidence type="ECO:0000313" key="2">
    <source>
        <dbReference type="EMBL" id="SFK39452.1"/>
    </source>
</evidence>
<dbReference type="STRING" id="1123062.SAMN02745775_102204"/>
<gene>
    <name evidence="2" type="ORF">SAMN02745775_102204</name>
</gene>
<organism evidence="2 3">
    <name type="scientific">Falsiroseomonas stagni DSM 19981</name>
    <dbReference type="NCBI Taxonomy" id="1123062"/>
    <lineage>
        <taxon>Bacteria</taxon>
        <taxon>Pseudomonadati</taxon>
        <taxon>Pseudomonadota</taxon>
        <taxon>Alphaproteobacteria</taxon>
        <taxon>Acetobacterales</taxon>
        <taxon>Roseomonadaceae</taxon>
        <taxon>Falsiroseomonas</taxon>
    </lineage>
</organism>
<protein>
    <submittedName>
        <fullName evidence="2">Putative phosphoesterase</fullName>
    </submittedName>
</protein>
<sequence length="241" mass="26212">MTAAPLHMAGQRLMLDPAGVCTWPAQKLLAVTDLHLEKGSHFAARGQFVPPYDTRDTLERLGAALRKWNPQKLVLMGDSFHDRHGCARLPPADCATLKRLLEGREVTWLLGNHDPEPPEGLPGTAVTELRIGAIVFRHQADPARLPLGIIEVSGHFHPKATMPVRGGGVTRPCFLTDGRRLMLPAFGAFTGGLDIRDPAIARLFHRGGRAFLIGQERLYSFATGPLRGAMRAMEAEAANGP</sequence>
<proteinExistence type="predicted"/>
<keyword evidence="3" id="KW-1185">Reference proteome</keyword>
<dbReference type="Pfam" id="PF00149">
    <property type="entry name" value="Metallophos"/>
    <property type="match status" value="1"/>
</dbReference>
<dbReference type="InterPro" id="IPR026336">
    <property type="entry name" value="PdeM-like"/>
</dbReference>
<dbReference type="Proteomes" id="UP000199473">
    <property type="component" value="Unassembled WGS sequence"/>
</dbReference>
<dbReference type="EMBL" id="FOSQ01000002">
    <property type="protein sequence ID" value="SFK39452.1"/>
    <property type="molecule type" value="Genomic_DNA"/>
</dbReference>
<dbReference type="SUPFAM" id="SSF56300">
    <property type="entry name" value="Metallo-dependent phosphatases"/>
    <property type="match status" value="1"/>
</dbReference>
<reference evidence="2 3" key="1">
    <citation type="submission" date="2016-10" db="EMBL/GenBank/DDBJ databases">
        <authorList>
            <person name="de Groot N.N."/>
        </authorList>
    </citation>
    <scope>NUCLEOTIDE SEQUENCE [LARGE SCALE GENOMIC DNA]</scope>
    <source>
        <strain evidence="2 3">DSM 19981</strain>
    </source>
</reference>